<reference evidence="9 10" key="1">
    <citation type="submission" date="2017-02" db="EMBL/GenBank/DDBJ databases">
        <title>The complete genomic sequence of a novel cold adapted crude oil-degrading bacterium Planococcus qaidamina Y42.</title>
        <authorList>
            <person name="Yang R."/>
        </authorList>
    </citation>
    <scope>NUCLEOTIDE SEQUENCE [LARGE SCALE GENOMIC DNA]</scope>
    <source>
        <strain evidence="9 10">Y42</strain>
    </source>
</reference>
<evidence type="ECO:0000256" key="2">
    <source>
        <dbReference type="ARBA" id="ARBA00009298"/>
    </source>
</evidence>
<dbReference type="InterPro" id="IPR003416">
    <property type="entry name" value="MgtC/SapB/SrpB/YhiD_fam"/>
</dbReference>
<dbReference type="Proteomes" id="UP000188184">
    <property type="component" value="Chromosome"/>
</dbReference>
<keyword evidence="3" id="KW-1003">Cell membrane</keyword>
<dbReference type="RefSeq" id="WP_077589674.1">
    <property type="nucleotide sequence ID" value="NZ_CP019640.1"/>
</dbReference>
<dbReference type="PANTHER" id="PTHR33778:SF1">
    <property type="entry name" value="MAGNESIUM TRANSPORTER YHID-RELATED"/>
    <property type="match status" value="1"/>
</dbReference>
<keyword evidence="5 7" id="KW-1133">Transmembrane helix</keyword>
<evidence type="ECO:0000256" key="5">
    <source>
        <dbReference type="ARBA" id="ARBA00022989"/>
    </source>
</evidence>
<feature type="domain" description="ACT" evidence="8">
    <location>
        <begin position="157"/>
        <end position="232"/>
    </location>
</feature>
<accession>A0A1Q2L052</accession>
<dbReference type="AlphaFoldDB" id="A0A1Q2L052"/>
<dbReference type="PROSITE" id="PS51671">
    <property type="entry name" value="ACT"/>
    <property type="match status" value="1"/>
</dbReference>
<evidence type="ECO:0000256" key="3">
    <source>
        <dbReference type="ARBA" id="ARBA00022475"/>
    </source>
</evidence>
<keyword evidence="4 7" id="KW-0812">Transmembrane</keyword>
<dbReference type="InterPro" id="IPR002912">
    <property type="entry name" value="ACT_dom"/>
</dbReference>
<protein>
    <recommendedName>
        <fullName evidence="8">ACT domain-containing protein</fullName>
    </recommendedName>
</protein>
<evidence type="ECO:0000313" key="9">
    <source>
        <dbReference type="EMBL" id="AQQ53776.1"/>
    </source>
</evidence>
<comment type="subcellular location">
    <subcellularLocation>
        <location evidence="1">Cell membrane</location>
        <topology evidence="1">Multi-pass membrane protein</topology>
    </subcellularLocation>
</comment>
<sequence>MDFFPPETATITTRLIIAALLCGAIGFERETQQHPAGFRTHLLVGMSSCLMMLLSIQGFDSFLSSKYEGFVQYDPTRIPSYVISGIGFLGAGTILVNKGAIKGLTTAASIWAAAGIGLVVGIGMFYAALLATIIALITLYVFAKLEHKYLTSRRDSRLIIIAENTPGILTSLNELMAERKVRVTEFNLRNVDNYEDTPLIEYSFSFKHLPPDKLISLIEQLEQLESVRRVTR</sequence>
<dbReference type="Gene3D" id="3.30.70.260">
    <property type="match status" value="1"/>
</dbReference>
<evidence type="ECO:0000256" key="6">
    <source>
        <dbReference type="ARBA" id="ARBA00023136"/>
    </source>
</evidence>
<dbReference type="PRINTS" id="PR01837">
    <property type="entry name" value="MGTCSAPBPROT"/>
</dbReference>
<dbReference type="PANTHER" id="PTHR33778">
    <property type="entry name" value="PROTEIN MGTC"/>
    <property type="match status" value="1"/>
</dbReference>
<evidence type="ECO:0000259" key="8">
    <source>
        <dbReference type="PROSITE" id="PS51671"/>
    </source>
</evidence>
<gene>
    <name evidence="9" type="ORF">B0X71_12235</name>
</gene>
<proteinExistence type="inferred from homology"/>
<feature type="transmembrane region" description="Helical" evidence="7">
    <location>
        <begin position="12"/>
        <end position="28"/>
    </location>
</feature>
<name>A0A1Q2L052_9BACL</name>
<comment type="similarity">
    <text evidence="2">Belongs to the MgtC/SapB family.</text>
</comment>
<evidence type="ECO:0000256" key="4">
    <source>
        <dbReference type="ARBA" id="ARBA00022692"/>
    </source>
</evidence>
<dbReference type="KEGG" id="pmar:B0X71_12235"/>
<keyword evidence="6 7" id="KW-0472">Membrane</keyword>
<feature type="transmembrane region" description="Helical" evidence="7">
    <location>
        <begin position="103"/>
        <end position="120"/>
    </location>
</feature>
<dbReference type="GO" id="GO:0005886">
    <property type="term" value="C:plasma membrane"/>
    <property type="evidence" value="ECO:0007669"/>
    <property type="project" value="UniProtKB-SubCell"/>
</dbReference>
<keyword evidence="10" id="KW-1185">Reference proteome</keyword>
<dbReference type="InterPro" id="IPR045865">
    <property type="entry name" value="ACT-like_dom_sf"/>
</dbReference>
<dbReference type="EMBL" id="CP019640">
    <property type="protein sequence ID" value="AQQ53776.1"/>
    <property type="molecule type" value="Genomic_DNA"/>
</dbReference>
<evidence type="ECO:0000256" key="1">
    <source>
        <dbReference type="ARBA" id="ARBA00004651"/>
    </source>
</evidence>
<dbReference type="OrthoDB" id="9811198at2"/>
<feature type="transmembrane region" description="Helical" evidence="7">
    <location>
        <begin position="78"/>
        <end position="96"/>
    </location>
</feature>
<dbReference type="InterPro" id="IPR049177">
    <property type="entry name" value="MgtC_SapB_SrpB_YhiD_N"/>
</dbReference>
<dbReference type="Pfam" id="PF02308">
    <property type="entry name" value="MgtC"/>
    <property type="match status" value="1"/>
</dbReference>
<feature type="transmembrane region" description="Helical" evidence="7">
    <location>
        <begin position="40"/>
        <end position="58"/>
    </location>
</feature>
<evidence type="ECO:0000256" key="7">
    <source>
        <dbReference type="SAM" id="Phobius"/>
    </source>
</evidence>
<dbReference type="SUPFAM" id="SSF55021">
    <property type="entry name" value="ACT-like"/>
    <property type="match status" value="1"/>
</dbReference>
<organism evidence="9 10">
    <name type="scientific">Planococcus lenghuensis</name>
    <dbReference type="NCBI Taxonomy" id="2213202"/>
    <lineage>
        <taxon>Bacteria</taxon>
        <taxon>Bacillati</taxon>
        <taxon>Bacillota</taxon>
        <taxon>Bacilli</taxon>
        <taxon>Bacillales</taxon>
        <taxon>Caryophanaceae</taxon>
        <taxon>Planococcus</taxon>
    </lineage>
</organism>
<evidence type="ECO:0000313" key="10">
    <source>
        <dbReference type="Proteomes" id="UP000188184"/>
    </source>
</evidence>